<gene>
    <name evidence="2" type="ORF">ACHAXA_010253</name>
</gene>
<proteinExistence type="predicted"/>
<dbReference type="Gene3D" id="3.40.50.300">
    <property type="entry name" value="P-loop containing nucleotide triphosphate hydrolases"/>
    <property type="match status" value="1"/>
</dbReference>
<feature type="transmembrane region" description="Helical" evidence="1">
    <location>
        <begin position="705"/>
        <end position="723"/>
    </location>
</feature>
<dbReference type="AlphaFoldDB" id="A0ABD3RSM4"/>
<evidence type="ECO:0000313" key="3">
    <source>
        <dbReference type="Proteomes" id="UP001530377"/>
    </source>
</evidence>
<keyword evidence="1" id="KW-0812">Transmembrane</keyword>
<keyword evidence="1" id="KW-1133">Transmembrane helix</keyword>
<dbReference type="InterPro" id="IPR027417">
    <property type="entry name" value="P-loop_NTPase"/>
</dbReference>
<sequence>MFGGSNLSKVAVVENASLVKLASRRSLLPRIKRDGGATTGNNDPLTWPTAIVWLMSFPNSGTSYTLHTVRELTNTTTATNYGLEGDIKDEESVPVFKGDVGADGPFLELIRGRTTNIPKLILTKTHCGGYSYSLKPDTYIETPRKFLTECLFGKKGVRFENAMELQKVWYKPDLVKKVVHIVRDPYDNVVARFHLDRYQKTDSWLKEFPADKLGFKKWCKVLDDDDMMLMNHKFVDRDLRNALALIPCRAEFFRYVQWHNMAFTVTADLGLPELVFSYESYSTSFDKTIGDLLDFLEMSSTGEPEPFSAGKAYGDYYSEDERRAVAEFAKEFSSKTTWATLKNFSDILAIREALRLVSYTANHSESLAHTMHDSSYNNSTSSFFSFLSAKTAPNGPVAMGLITISSATRTTSSMTLHTSTIVGEMITSSNFFIRGFMTRSSISNNTISLLISTASEVVDSMRLSRRFAATVSATSSRFDTTGTCFPPAQASLTNPYIACATSNVVVSAVVVVAAGTTTASSAEDGIASSSCFVTSPPEDVVPSHLTPPSGDGKLNDRLSNALLSSSVRGVISAASDGPPMRLYNDVDVSTVEYFISEGTDDLESTNDLRGLPGGRRRKDPPSRLLGSAFSSLTVVVVYVGGRSLAEYLTAWCFASDNAASMENRGAAALMEVLAAAVLAFIRPPLLSPPLLRFFFDGMMLPSPSLLILMLLLSSEFGNVAILVL</sequence>
<organism evidence="2 3">
    <name type="scientific">Cyclostephanos tholiformis</name>
    <dbReference type="NCBI Taxonomy" id="382380"/>
    <lineage>
        <taxon>Eukaryota</taxon>
        <taxon>Sar</taxon>
        <taxon>Stramenopiles</taxon>
        <taxon>Ochrophyta</taxon>
        <taxon>Bacillariophyta</taxon>
        <taxon>Coscinodiscophyceae</taxon>
        <taxon>Thalassiosirophycidae</taxon>
        <taxon>Stephanodiscales</taxon>
        <taxon>Stephanodiscaceae</taxon>
        <taxon>Cyclostephanos</taxon>
    </lineage>
</organism>
<comment type="caution">
    <text evidence="2">The sequence shown here is derived from an EMBL/GenBank/DDBJ whole genome shotgun (WGS) entry which is preliminary data.</text>
</comment>
<keyword evidence="1" id="KW-0472">Membrane</keyword>
<protein>
    <recommendedName>
        <fullName evidence="4">Sulfotransferase domain-containing protein</fullName>
    </recommendedName>
</protein>
<name>A0ABD3RSM4_9STRA</name>
<accession>A0ABD3RSM4</accession>
<dbReference type="EMBL" id="JALLPB020000178">
    <property type="protein sequence ID" value="KAL3815863.1"/>
    <property type="molecule type" value="Genomic_DNA"/>
</dbReference>
<evidence type="ECO:0000313" key="2">
    <source>
        <dbReference type="EMBL" id="KAL3815863.1"/>
    </source>
</evidence>
<evidence type="ECO:0000256" key="1">
    <source>
        <dbReference type="SAM" id="Phobius"/>
    </source>
</evidence>
<dbReference type="Proteomes" id="UP001530377">
    <property type="component" value="Unassembled WGS sequence"/>
</dbReference>
<keyword evidence="3" id="KW-1185">Reference proteome</keyword>
<reference evidence="2 3" key="1">
    <citation type="submission" date="2024-10" db="EMBL/GenBank/DDBJ databases">
        <title>Updated reference genomes for cyclostephanoid diatoms.</title>
        <authorList>
            <person name="Roberts W.R."/>
            <person name="Alverson A.J."/>
        </authorList>
    </citation>
    <scope>NUCLEOTIDE SEQUENCE [LARGE SCALE GENOMIC DNA]</scope>
    <source>
        <strain evidence="2 3">AJA228-03</strain>
    </source>
</reference>
<dbReference type="SUPFAM" id="SSF52540">
    <property type="entry name" value="P-loop containing nucleoside triphosphate hydrolases"/>
    <property type="match status" value="1"/>
</dbReference>
<evidence type="ECO:0008006" key="4">
    <source>
        <dbReference type="Google" id="ProtNLM"/>
    </source>
</evidence>